<name>A0A256GNF4_9HYPH</name>
<evidence type="ECO:0000313" key="2">
    <source>
        <dbReference type="Proteomes" id="UP000216363"/>
    </source>
</evidence>
<dbReference type="AlphaFoldDB" id="A0A256GNF4"/>
<dbReference type="EMBL" id="NNRN01000049">
    <property type="protein sequence ID" value="OYR28705.1"/>
    <property type="molecule type" value="Genomic_DNA"/>
</dbReference>
<protein>
    <submittedName>
        <fullName evidence="1">Uncharacterized protein</fullName>
    </submittedName>
</protein>
<comment type="caution">
    <text evidence="1">The sequence shown here is derived from an EMBL/GenBank/DDBJ whole genome shotgun (WGS) entry which is preliminary data.</text>
</comment>
<organism evidence="1 2">
    <name type="scientific">Brucella lupini</name>
    <dbReference type="NCBI Taxonomy" id="255457"/>
    <lineage>
        <taxon>Bacteria</taxon>
        <taxon>Pseudomonadati</taxon>
        <taxon>Pseudomonadota</taxon>
        <taxon>Alphaproteobacteria</taxon>
        <taxon>Hyphomicrobiales</taxon>
        <taxon>Brucellaceae</taxon>
        <taxon>Brucella/Ochrobactrum group</taxon>
        <taxon>Brucella</taxon>
    </lineage>
</organism>
<evidence type="ECO:0000313" key="1">
    <source>
        <dbReference type="EMBL" id="OYR28705.1"/>
    </source>
</evidence>
<reference evidence="1 2" key="1">
    <citation type="submission" date="2017-07" db="EMBL/GenBank/DDBJ databases">
        <title>Draft genome of Ochrobactrum lupini type strain LUP21.</title>
        <authorList>
            <person name="Krzyzanowska D.M."/>
            <person name="Jafra S."/>
        </authorList>
    </citation>
    <scope>NUCLEOTIDE SEQUENCE [LARGE SCALE GENOMIC DNA]</scope>
    <source>
        <strain evidence="1 2">LUP21</strain>
    </source>
</reference>
<sequence length="38" mass="4707">MSLESVNRFRDKDMRENKEIERISKSSKWLSEAMRQYK</sequence>
<accession>A0A256GNF4</accession>
<gene>
    <name evidence="1" type="ORF">CES86_2861</name>
</gene>
<dbReference type="Proteomes" id="UP000216363">
    <property type="component" value="Unassembled WGS sequence"/>
</dbReference>
<proteinExistence type="predicted"/>